<sequence>QKQHSVFEMCQAMPEVIYPYSQFLSTFNAEYPEFTAIEHSVQVVAGRNWLIKV</sequence>
<dbReference type="Gene3D" id="3.10.450.10">
    <property type="match status" value="1"/>
</dbReference>
<evidence type="ECO:0000313" key="1">
    <source>
        <dbReference type="Ensembl" id="ENSNMLP00000029908.1"/>
    </source>
</evidence>
<keyword evidence="2" id="KW-1185">Reference proteome</keyword>
<organism evidence="1 2">
    <name type="scientific">Neogobius melanostomus</name>
    <name type="common">round goby</name>
    <dbReference type="NCBI Taxonomy" id="47308"/>
    <lineage>
        <taxon>Eukaryota</taxon>
        <taxon>Metazoa</taxon>
        <taxon>Chordata</taxon>
        <taxon>Craniata</taxon>
        <taxon>Vertebrata</taxon>
        <taxon>Euteleostomi</taxon>
        <taxon>Actinopterygii</taxon>
        <taxon>Neopterygii</taxon>
        <taxon>Teleostei</taxon>
        <taxon>Neoteleostei</taxon>
        <taxon>Acanthomorphata</taxon>
        <taxon>Gobiaria</taxon>
        <taxon>Gobiiformes</taxon>
        <taxon>Gobioidei</taxon>
        <taxon>Gobiidae</taxon>
        <taxon>Benthophilinae</taxon>
        <taxon>Neogobiini</taxon>
        <taxon>Neogobius</taxon>
    </lineage>
</organism>
<dbReference type="Proteomes" id="UP000694523">
    <property type="component" value="Unplaced"/>
</dbReference>
<proteinExistence type="predicted"/>
<accession>A0A8C6WT89</accession>
<evidence type="ECO:0000313" key="2">
    <source>
        <dbReference type="Proteomes" id="UP000694523"/>
    </source>
</evidence>
<protein>
    <submittedName>
        <fullName evidence="1">Uncharacterized protein</fullName>
    </submittedName>
</protein>
<dbReference type="Ensembl" id="ENSNMLT00000033359.1">
    <property type="protein sequence ID" value="ENSNMLP00000029908.1"/>
    <property type="gene ID" value="ENSNMLG00000018923.1"/>
</dbReference>
<name>A0A8C6WT89_9GOBI</name>
<reference evidence="1" key="2">
    <citation type="submission" date="2025-09" db="UniProtKB">
        <authorList>
            <consortium name="Ensembl"/>
        </authorList>
    </citation>
    <scope>IDENTIFICATION</scope>
</reference>
<reference evidence="1" key="1">
    <citation type="submission" date="2025-08" db="UniProtKB">
        <authorList>
            <consortium name="Ensembl"/>
        </authorList>
    </citation>
    <scope>IDENTIFICATION</scope>
</reference>
<dbReference type="AlphaFoldDB" id="A0A8C6WT89"/>